<evidence type="ECO:0000313" key="3">
    <source>
        <dbReference type="EMBL" id="KAF9966327.1"/>
    </source>
</evidence>
<feature type="region of interest" description="Disordered" evidence="2">
    <location>
        <begin position="320"/>
        <end position="349"/>
    </location>
</feature>
<accession>A0A9P6M5H2</accession>
<proteinExistence type="predicted"/>
<feature type="compositionally biased region" description="Low complexity" evidence="2">
    <location>
        <begin position="59"/>
        <end position="71"/>
    </location>
</feature>
<organism evidence="3 4">
    <name type="scientific">Mortierella alpina</name>
    <name type="common">Oleaginous fungus</name>
    <name type="synonym">Mortierella renispora</name>
    <dbReference type="NCBI Taxonomy" id="64518"/>
    <lineage>
        <taxon>Eukaryota</taxon>
        <taxon>Fungi</taxon>
        <taxon>Fungi incertae sedis</taxon>
        <taxon>Mucoromycota</taxon>
        <taxon>Mortierellomycotina</taxon>
        <taxon>Mortierellomycetes</taxon>
        <taxon>Mortierellales</taxon>
        <taxon>Mortierellaceae</taxon>
        <taxon>Mortierella</taxon>
    </lineage>
</organism>
<feature type="region of interest" description="Disordered" evidence="2">
    <location>
        <begin position="51"/>
        <end position="73"/>
    </location>
</feature>
<feature type="coiled-coil region" evidence="1">
    <location>
        <begin position="91"/>
        <end position="311"/>
    </location>
</feature>
<dbReference type="EMBL" id="JAAAHY010000166">
    <property type="protein sequence ID" value="KAF9966327.1"/>
    <property type="molecule type" value="Genomic_DNA"/>
</dbReference>
<reference evidence="3" key="1">
    <citation type="journal article" date="2020" name="Fungal Divers.">
        <title>Resolving the Mortierellaceae phylogeny through synthesis of multi-gene phylogenetics and phylogenomics.</title>
        <authorList>
            <person name="Vandepol N."/>
            <person name="Liber J."/>
            <person name="Desiro A."/>
            <person name="Na H."/>
            <person name="Kennedy M."/>
            <person name="Barry K."/>
            <person name="Grigoriev I.V."/>
            <person name="Miller A.N."/>
            <person name="O'Donnell K."/>
            <person name="Stajich J.E."/>
            <person name="Bonito G."/>
        </authorList>
    </citation>
    <scope>NUCLEOTIDE SEQUENCE</scope>
    <source>
        <strain evidence="3">CK1249</strain>
    </source>
</reference>
<comment type="caution">
    <text evidence="3">The sequence shown here is derived from an EMBL/GenBank/DDBJ whole genome shotgun (WGS) entry which is preliminary data.</text>
</comment>
<evidence type="ECO:0000256" key="2">
    <source>
        <dbReference type="SAM" id="MobiDB-lite"/>
    </source>
</evidence>
<gene>
    <name evidence="3" type="ORF">BGZ70_002652</name>
</gene>
<evidence type="ECO:0000256" key="1">
    <source>
        <dbReference type="SAM" id="Coils"/>
    </source>
</evidence>
<feature type="compositionally biased region" description="Polar residues" evidence="2">
    <location>
        <begin position="322"/>
        <end position="332"/>
    </location>
</feature>
<dbReference type="OrthoDB" id="10255630at2759"/>
<sequence>MALEAPETMRTCKSALDFIPDHHHQQHQEAVLASKTAASATLFDTRKDIFPASQDVRPESPLRSSSSVDSPAQDAAALIPQAIHSPLQERCEDLESELSALRSRLQKSELSSAIEAKRLSEFQQSSSTTQQSLQTLKQQHELTLSQLVEAQSEAGLYRHRLEAQGNEVEQLRSQVQEQGRELREVLLDRDSLSMEMAECHMDNAKFLKRLRASNDKVERLQHENRHLIEQLRESRAGAAEAVRTKAKIAEALERERARAGEAALDLERVVARYKEEVERLQNLVLAMGHKHVQIQARLNFLQRQAEEQLQAQHKPRLAIEQTGHQGQSSTLPSLMRAKSDTSRSGVSSASEAIFPASDPVITDDSLKAILSSIATTATTRRSKPTRRFTVNASFHREEPLSLEQRKSGFLMDQITVLQRGYDSLRQEKLTLELQLDLMQRQYQFHQQQRQNRLDSGRRGVLGQDEYLPQPHHRPSPITALITGPQEIGYDLEDTASSDIPDNGSSLMKRAAGKEFKTLDNSDGQEYGTEQDREQGQINGIEHGPELYQHAVSSNDPQAEWMVHAADAQTQQGAEQQLLLKGLEQRVRKSGANISFSSNLPSSVVPNKIQSACDPREQDVEQCSCCMGGLIEL</sequence>
<feature type="coiled-coil region" evidence="1">
    <location>
        <begin position="421"/>
        <end position="448"/>
    </location>
</feature>
<keyword evidence="1" id="KW-0175">Coiled coil</keyword>
<dbReference type="Proteomes" id="UP000738359">
    <property type="component" value="Unassembled WGS sequence"/>
</dbReference>
<protein>
    <submittedName>
        <fullName evidence="3">Uncharacterized protein</fullName>
    </submittedName>
</protein>
<keyword evidence="4" id="KW-1185">Reference proteome</keyword>
<name>A0A9P6M5H2_MORAP</name>
<dbReference type="AlphaFoldDB" id="A0A9P6M5H2"/>
<evidence type="ECO:0000313" key="4">
    <source>
        <dbReference type="Proteomes" id="UP000738359"/>
    </source>
</evidence>